<comment type="function">
    <text evidence="2 16">Cell wall formation.</text>
</comment>
<keyword evidence="9 16" id="KW-0521">NADP</keyword>
<comment type="caution">
    <text evidence="18">The sequence shown here is derived from an EMBL/GenBank/DDBJ whole genome shotgun (WGS) entry which is preliminary data.</text>
</comment>
<keyword evidence="14 16" id="KW-0961">Cell wall biogenesis/degradation</keyword>
<dbReference type="Pfam" id="PF02873">
    <property type="entry name" value="MurB_C"/>
    <property type="match status" value="1"/>
</dbReference>
<dbReference type="GO" id="GO:0008360">
    <property type="term" value="P:regulation of cell shape"/>
    <property type="evidence" value="ECO:0007669"/>
    <property type="project" value="UniProtKB-KW"/>
</dbReference>
<evidence type="ECO:0000256" key="12">
    <source>
        <dbReference type="ARBA" id="ARBA00023002"/>
    </source>
</evidence>
<evidence type="ECO:0000256" key="6">
    <source>
        <dbReference type="ARBA" id="ARBA00022618"/>
    </source>
</evidence>
<feature type="active site" evidence="16">
    <location>
        <position position="162"/>
    </location>
</feature>
<dbReference type="AlphaFoldDB" id="A0A2M6R936"/>
<evidence type="ECO:0000256" key="9">
    <source>
        <dbReference type="ARBA" id="ARBA00022857"/>
    </source>
</evidence>
<feature type="active site" evidence="16">
    <location>
        <position position="304"/>
    </location>
</feature>
<dbReference type="GO" id="GO:0005829">
    <property type="term" value="C:cytosol"/>
    <property type="evidence" value="ECO:0007669"/>
    <property type="project" value="TreeGrafter"/>
</dbReference>
<dbReference type="InterPro" id="IPR036318">
    <property type="entry name" value="FAD-bd_PCMH-like_sf"/>
</dbReference>
<evidence type="ECO:0000256" key="11">
    <source>
        <dbReference type="ARBA" id="ARBA00022984"/>
    </source>
</evidence>
<comment type="cofactor">
    <cofactor evidence="1 16">
        <name>FAD</name>
        <dbReference type="ChEBI" id="CHEBI:57692"/>
    </cofactor>
</comment>
<keyword evidence="8 16" id="KW-0274">FAD</keyword>
<keyword evidence="12 16" id="KW-0560">Oxidoreductase</keyword>
<evidence type="ECO:0000256" key="8">
    <source>
        <dbReference type="ARBA" id="ARBA00022827"/>
    </source>
</evidence>
<dbReference type="UniPathway" id="UPA00219"/>
<proteinExistence type="inferred from homology"/>
<gene>
    <name evidence="16" type="primary">murB</name>
    <name evidence="18" type="ORF">COT79_01340</name>
</gene>
<evidence type="ECO:0000256" key="14">
    <source>
        <dbReference type="ARBA" id="ARBA00023316"/>
    </source>
</evidence>
<evidence type="ECO:0000256" key="1">
    <source>
        <dbReference type="ARBA" id="ARBA00001974"/>
    </source>
</evidence>
<feature type="domain" description="FAD-binding PCMH-type" evidence="17">
    <location>
        <begin position="16"/>
        <end position="183"/>
    </location>
</feature>
<protein>
    <recommendedName>
        <fullName evidence="16">UDP-N-acetylenolpyruvoylglucosamine reductase</fullName>
        <ecNumber evidence="16">1.3.1.98</ecNumber>
    </recommendedName>
    <alternativeName>
        <fullName evidence="16">UDP-N-acetylmuramate dehydrogenase</fullName>
    </alternativeName>
</protein>
<keyword evidence="11 16" id="KW-0573">Peptidoglycan synthesis</keyword>
<dbReference type="Gene3D" id="3.30.465.10">
    <property type="match status" value="1"/>
</dbReference>
<dbReference type="PANTHER" id="PTHR21071">
    <property type="entry name" value="UDP-N-ACETYLENOLPYRUVOYLGLUCOSAMINE REDUCTASE"/>
    <property type="match status" value="1"/>
</dbReference>
<reference evidence="19" key="1">
    <citation type="submission" date="2017-09" db="EMBL/GenBank/DDBJ databases">
        <title>Depth-based differentiation of microbial function through sediment-hosted aquifers and enrichment of novel symbionts in the deep terrestrial subsurface.</title>
        <authorList>
            <person name="Probst A.J."/>
            <person name="Ladd B."/>
            <person name="Jarett J.K."/>
            <person name="Geller-Mcgrath D.E."/>
            <person name="Sieber C.M.K."/>
            <person name="Emerson J.B."/>
            <person name="Anantharaman K."/>
            <person name="Thomas B.C."/>
            <person name="Malmstrom R."/>
            <person name="Stieglmeier M."/>
            <person name="Klingl A."/>
            <person name="Woyke T."/>
            <person name="Ryan C.M."/>
            <person name="Banfield J.F."/>
        </authorList>
    </citation>
    <scope>NUCLEOTIDE SEQUENCE [LARGE SCALE GENOMIC DNA]</scope>
</reference>
<evidence type="ECO:0000256" key="3">
    <source>
        <dbReference type="ARBA" id="ARBA00004496"/>
    </source>
</evidence>
<dbReference type="InterPro" id="IPR016167">
    <property type="entry name" value="FAD-bd_PCMH_sub1"/>
</dbReference>
<dbReference type="GO" id="GO:0071555">
    <property type="term" value="P:cell wall organization"/>
    <property type="evidence" value="ECO:0007669"/>
    <property type="project" value="UniProtKB-KW"/>
</dbReference>
<dbReference type="EMBL" id="PEZX01000021">
    <property type="protein sequence ID" value="PIS07055.1"/>
    <property type="molecule type" value="Genomic_DNA"/>
</dbReference>
<keyword evidence="10 16" id="KW-0133">Cell shape</keyword>
<dbReference type="PROSITE" id="PS51387">
    <property type="entry name" value="FAD_PCMH"/>
    <property type="match status" value="1"/>
</dbReference>
<dbReference type="Gene3D" id="3.90.78.10">
    <property type="entry name" value="UDP-N-acetylenolpyruvoylglucosamine reductase, C-terminal domain"/>
    <property type="match status" value="1"/>
</dbReference>
<keyword evidence="7 16" id="KW-0285">Flavoprotein</keyword>
<dbReference type="InterPro" id="IPR003170">
    <property type="entry name" value="MurB"/>
</dbReference>
<evidence type="ECO:0000256" key="16">
    <source>
        <dbReference type="HAMAP-Rule" id="MF_00037"/>
    </source>
</evidence>
<dbReference type="InterPro" id="IPR016169">
    <property type="entry name" value="FAD-bd_PCMH_sub2"/>
</dbReference>
<comment type="similarity">
    <text evidence="16">Belongs to the MurB family.</text>
</comment>
<comment type="pathway">
    <text evidence="4 16">Cell wall biogenesis; peptidoglycan biosynthesis.</text>
</comment>
<evidence type="ECO:0000259" key="17">
    <source>
        <dbReference type="PROSITE" id="PS51387"/>
    </source>
</evidence>
<feature type="active site" description="Proton donor" evidence="16">
    <location>
        <position position="212"/>
    </location>
</feature>
<dbReference type="GO" id="GO:0051301">
    <property type="term" value="P:cell division"/>
    <property type="evidence" value="ECO:0007669"/>
    <property type="project" value="UniProtKB-KW"/>
</dbReference>
<accession>A0A2M6R936</accession>
<evidence type="ECO:0000256" key="13">
    <source>
        <dbReference type="ARBA" id="ARBA00023306"/>
    </source>
</evidence>
<dbReference type="InterPro" id="IPR011601">
    <property type="entry name" value="MurB_C"/>
</dbReference>
<evidence type="ECO:0000256" key="4">
    <source>
        <dbReference type="ARBA" id="ARBA00004752"/>
    </source>
</evidence>
<dbReference type="InterPro" id="IPR016166">
    <property type="entry name" value="FAD-bd_PCMH"/>
</dbReference>
<dbReference type="InterPro" id="IPR036635">
    <property type="entry name" value="MurB_C_sf"/>
</dbReference>
<dbReference type="HAMAP" id="MF_00037">
    <property type="entry name" value="MurB"/>
    <property type="match status" value="1"/>
</dbReference>
<dbReference type="GO" id="GO:0009252">
    <property type="term" value="P:peptidoglycan biosynthetic process"/>
    <property type="evidence" value="ECO:0007669"/>
    <property type="project" value="UniProtKB-UniRule"/>
</dbReference>
<evidence type="ECO:0000313" key="18">
    <source>
        <dbReference type="EMBL" id="PIS07055.1"/>
    </source>
</evidence>
<comment type="subcellular location">
    <subcellularLocation>
        <location evidence="3 16">Cytoplasm</location>
    </subcellularLocation>
</comment>
<dbReference type="Gene3D" id="3.30.43.10">
    <property type="entry name" value="Uridine Diphospho-n-acetylenolpyruvylglucosamine Reductase, domain 2"/>
    <property type="match status" value="1"/>
</dbReference>
<evidence type="ECO:0000256" key="10">
    <source>
        <dbReference type="ARBA" id="ARBA00022960"/>
    </source>
</evidence>
<keyword evidence="5 16" id="KW-0963">Cytoplasm</keyword>
<keyword evidence="6 16" id="KW-0132">Cell division</keyword>
<dbReference type="Proteomes" id="UP000231162">
    <property type="component" value="Unassembled WGS sequence"/>
</dbReference>
<dbReference type="GO" id="GO:0071949">
    <property type="term" value="F:FAD binding"/>
    <property type="evidence" value="ECO:0007669"/>
    <property type="project" value="InterPro"/>
</dbReference>
<dbReference type="PANTHER" id="PTHR21071:SF4">
    <property type="entry name" value="UDP-N-ACETYLENOLPYRUVOYLGLUCOSAMINE REDUCTASE"/>
    <property type="match status" value="1"/>
</dbReference>
<evidence type="ECO:0000313" key="19">
    <source>
        <dbReference type="Proteomes" id="UP000231162"/>
    </source>
</evidence>
<evidence type="ECO:0000256" key="7">
    <source>
        <dbReference type="ARBA" id="ARBA00022630"/>
    </source>
</evidence>
<name>A0A2M6R936_9BACT</name>
<dbReference type="EC" id="1.3.1.98" evidence="16"/>
<evidence type="ECO:0000256" key="5">
    <source>
        <dbReference type="ARBA" id="ARBA00022490"/>
    </source>
</evidence>
<sequence length="319" mass="35564">MNIIENKPLAKHTTFKVGGPTKYFCVVKTIDEIKEALAFATEKNIDYFILAGGSNVIVSDDGYNGLVIKPEFHNISIHNDSITIGSGFVLDKLVDLANSKGLKGLDWAGGLPGTVGGAVRGNAGAFGGEIRNCVSEVRSMKYVLRENKIVARNNQECEFGYRTSIFKHNKEIILEVDLQMEKGEPKLLKEKSTFTRQYRSEKHPIEFPCAGSIFKNIPTKILTSNVRKRFEGVIKTDPFPVIPIAAIIDQAGLKGYKIGNAQISEKHPNYIINLGHAKAQDIVDIIEYTVKTIKNKYNIDLEVEPQLLGFDKKYEWESN</sequence>
<dbReference type="Pfam" id="PF01565">
    <property type="entry name" value="FAD_binding_4"/>
    <property type="match status" value="1"/>
</dbReference>
<evidence type="ECO:0000256" key="15">
    <source>
        <dbReference type="ARBA" id="ARBA00048914"/>
    </source>
</evidence>
<dbReference type="NCBIfam" id="NF010480">
    <property type="entry name" value="PRK13905.1"/>
    <property type="match status" value="1"/>
</dbReference>
<dbReference type="NCBIfam" id="TIGR00179">
    <property type="entry name" value="murB"/>
    <property type="match status" value="1"/>
</dbReference>
<comment type="catalytic activity">
    <reaction evidence="15 16">
        <text>UDP-N-acetyl-alpha-D-muramate + NADP(+) = UDP-N-acetyl-3-O-(1-carboxyvinyl)-alpha-D-glucosamine + NADPH + H(+)</text>
        <dbReference type="Rhea" id="RHEA:12248"/>
        <dbReference type="ChEBI" id="CHEBI:15378"/>
        <dbReference type="ChEBI" id="CHEBI:57783"/>
        <dbReference type="ChEBI" id="CHEBI:58349"/>
        <dbReference type="ChEBI" id="CHEBI:68483"/>
        <dbReference type="ChEBI" id="CHEBI:70757"/>
        <dbReference type="EC" id="1.3.1.98"/>
    </reaction>
</comment>
<dbReference type="GO" id="GO:0008762">
    <property type="term" value="F:UDP-N-acetylmuramate dehydrogenase activity"/>
    <property type="evidence" value="ECO:0007669"/>
    <property type="project" value="UniProtKB-UniRule"/>
</dbReference>
<keyword evidence="13 16" id="KW-0131">Cell cycle</keyword>
<organism evidence="18 19">
    <name type="scientific">Candidatus Berkelbacteria bacterium CG10_big_fil_rev_8_21_14_0_10_43_14</name>
    <dbReference type="NCBI Taxonomy" id="1974515"/>
    <lineage>
        <taxon>Bacteria</taxon>
        <taxon>Candidatus Berkelbacteria</taxon>
    </lineage>
</organism>
<dbReference type="InterPro" id="IPR006094">
    <property type="entry name" value="Oxid_FAD_bind_N"/>
</dbReference>
<dbReference type="SUPFAM" id="SSF56176">
    <property type="entry name" value="FAD-binding/transporter-associated domain-like"/>
    <property type="match status" value="1"/>
</dbReference>
<dbReference type="SUPFAM" id="SSF56194">
    <property type="entry name" value="Uridine diphospho-N-Acetylenolpyruvylglucosamine reductase, MurB, C-terminal domain"/>
    <property type="match status" value="1"/>
</dbReference>
<evidence type="ECO:0000256" key="2">
    <source>
        <dbReference type="ARBA" id="ARBA00003921"/>
    </source>
</evidence>